<dbReference type="STRING" id="1293054.HSACCH_01511"/>
<feature type="domain" description="Na+-translocating membrane potential-generating system MpsC" evidence="1">
    <location>
        <begin position="5"/>
        <end position="114"/>
    </location>
</feature>
<dbReference type="eggNOG" id="COG5609">
    <property type="taxonomic scope" value="Bacteria"/>
</dbReference>
<keyword evidence="3" id="KW-1185">Reference proteome</keyword>
<organism evidence="2 3">
    <name type="scientific">Halanaerobium saccharolyticum subsp. saccharolyticum DSM 6643</name>
    <dbReference type="NCBI Taxonomy" id="1293054"/>
    <lineage>
        <taxon>Bacteria</taxon>
        <taxon>Bacillati</taxon>
        <taxon>Bacillota</taxon>
        <taxon>Clostridia</taxon>
        <taxon>Halanaerobiales</taxon>
        <taxon>Halanaerobiaceae</taxon>
        <taxon>Halanaerobium</taxon>
    </lineage>
</organism>
<dbReference type="FunCoup" id="M5E0K7">
    <property type="interactions" value="2"/>
</dbReference>
<accession>M5E0K7</accession>
<dbReference type="RefSeq" id="WP_005488991.1">
    <property type="nucleotide sequence ID" value="NZ_CAUI01000019.1"/>
</dbReference>
<evidence type="ECO:0000313" key="2">
    <source>
        <dbReference type="EMBL" id="CCU79677.1"/>
    </source>
</evidence>
<evidence type="ECO:0000313" key="3">
    <source>
        <dbReference type="Proteomes" id="UP000012063"/>
    </source>
</evidence>
<dbReference type="Pfam" id="PF10057">
    <property type="entry name" value="MpsC"/>
    <property type="match status" value="1"/>
</dbReference>
<reference evidence="3" key="1">
    <citation type="journal article" date="2013" name="Genome Announc.">
        <title>Genome Sequence of Halanaerobium saccharolyticum subsp. saccharolyticum Strain DSM 6643T, a Halophilic Hydrogen-Producing Bacterium.</title>
        <authorList>
            <person name="Kivisto A."/>
            <person name="Larjo A."/>
            <person name="Ciranna A."/>
            <person name="Santala V."/>
            <person name="Roos C."/>
            <person name="Karp M."/>
        </authorList>
    </citation>
    <scope>NUCLEOTIDE SEQUENCE [LARGE SCALE GENOMIC DNA]</scope>
    <source>
        <strain evidence="3">DSM 6643</strain>
    </source>
</reference>
<dbReference type="Proteomes" id="UP000012063">
    <property type="component" value="Unassembled WGS sequence"/>
</dbReference>
<gene>
    <name evidence="2" type="ORF">HSACCH_01511</name>
</gene>
<dbReference type="InParanoid" id="M5E0K7"/>
<dbReference type="AlphaFoldDB" id="M5E0K7"/>
<comment type="caution">
    <text evidence="2">The sequence shown here is derived from an EMBL/GenBank/DDBJ whole genome shotgun (WGS) entry which is preliminary data.</text>
</comment>
<dbReference type="OrthoDB" id="5422931at2"/>
<name>M5E0K7_9FIRM</name>
<dbReference type="InterPro" id="IPR018745">
    <property type="entry name" value="MpsC"/>
</dbReference>
<dbReference type="EMBL" id="CAUI01000019">
    <property type="protein sequence ID" value="CCU79677.1"/>
    <property type="molecule type" value="Genomic_DNA"/>
</dbReference>
<evidence type="ECO:0000259" key="1">
    <source>
        <dbReference type="Pfam" id="PF10057"/>
    </source>
</evidence>
<sequence length="124" mass="14172">MSKKTKGQIEAEISELIMKFEKEYIGRGPQNIKTYIIEDNILIKEKGVLTLAEQQLAKEETGVKLIKELRVKLIENSREILSTLIKDITSLDVLAVHSDISTENGERIIVFSLEENLERKIMSK</sequence>
<protein>
    <recommendedName>
        <fullName evidence="1">Na+-translocating membrane potential-generating system MpsC domain-containing protein</fullName>
    </recommendedName>
</protein>
<proteinExistence type="predicted"/>